<dbReference type="Pfam" id="PF12779">
    <property type="entry name" value="WXXGXW"/>
    <property type="match status" value="2"/>
</dbReference>
<evidence type="ECO:0000256" key="1">
    <source>
        <dbReference type="SAM" id="SignalP"/>
    </source>
</evidence>
<keyword evidence="1" id="KW-0732">Signal</keyword>
<dbReference type="EMBL" id="CP157948">
    <property type="protein sequence ID" value="XBS88856.1"/>
    <property type="molecule type" value="Genomic_DNA"/>
</dbReference>
<protein>
    <submittedName>
        <fullName evidence="2">YXWGXW repeat-containing protein</fullName>
    </submittedName>
</protein>
<gene>
    <name evidence="2" type="ORF">ABNK63_10615</name>
</gene>
<sequence>MTRTPLNLALLAGLALTFAGATYAPPAAARTQVAVGVQIGVAPPAPRFERVPPPRRGYVWAPGYWRWSPRAHRHVWVGGSWVVVRPGHHYRPAHWVRHGHDWRFHPGYWGR</sequence>
<proteinExistence type="predicted"/>
<evidence type="ECO:0000313" key="2">
    <source>
        <dbReference type="EMBL" id="XBS88856.1"/>
    </source>
</evidence>
<name>A0AAU7QGZ3_9GAMM</name>
<organism evidence="2">
    <name type="scientific">Rhodanobacter sp. IGA1.0</name>
    <dbReference type="NCBI Taxonomy" id="3158582"/>
    <lineage>
        <taxon>Bacteria</taxon>
        <taxon>Pseudomonadati</taxon>
        <taxon>Pseudomonadota</taxon>
        <taxon>Gammaproteobacteria</taxon>
        <taxon>Lysobacterales</taxon>
        <taxon>Rhodanobacteraceae</taxon>
        <taxon>Rhodanobacter</taxon>
    </lineage>
</organism>
<dbReference type="InterPro" id="IPR024447">
    <property type="entry name" value="YXWGXW_rpt"/>
</dbReference>
<feature type="signal peptide" evidence="1">
    <location>
        <begin position="1"/>
        <end position="24"/>
    </location>
</feature>
<dbReference type="AlphaFoldDB" id="A0AAU7QGZ3"/>
<dbReference type="RefSeq" id="WP_007806056.1">
    <property type="nucleotide sequence ID" value="NZ_CP157948.1"/>
</dbReference>
<feature type="chain" id="PRO_5043313665" evidence="1">
    <location>
        <begin position="25"/>
        <end position="111"/>
    </location>
</feature>
<accession>A0AAU7QGZ3</accession>
<reference evidence="2" key="1">
    <citation type="submission" date="2024-06" db="EMBL/GenBank/DDBJ databases">
        <authorList>
            <person name="Sun Y."/>
        </authorList>
    </citation>
    <scope>NUCLEOTIDE SEQUENCE</scope>
    <source>
        <strain evidence="2">IGA1.0</strain>
    </source>
</reference>